<comment type="caution">
    <text evidence="6">The sequence shown here is derived from an EMBL/GenBank/DDBJ whole genome shotgun (WGS) entry which is preliminary data.</text>
</comment>
<comment type="function">
    <text evidence="1">Is involved in generating a small heat-stable compound (Nod), an acylated oligomer of N-acetylglucosamine, that stimulates mitosis in various plant protoplasts.</text>
</comment>
<evidence type="ECO:0000256" key="3">
    <source>
        <dbReference type="ARBA" id="ARBA00020071"/>
    </source>
</evidence>
<dbReference type="RefSeq" id="WP_041958853.1">
    <property type="nucleotide sequence ID" value="NZ_CP126005.1"/>
</dbReference>
<dbReference type="InterPro" id="IPR011330">
    <property type="entry name" value="Glyco_hydro/deAcase_b/a-brl"/>
</dbReference>
<evidence type="ECO:0000256" key="2">
    <source>
        <dbReference type="ARBA" id="ARBA00010973"/>
    </source>
</evidence>
<feature type="domain" description="NodB homology" evidence="5">
    <location>
        <begin position="75"/>
        <end position="293"/>
    </location>
</feature>
<proteinExistence type="inferred from homology"/>
<dbReference type="InterPro" id="IPR002509">
    <property type="entry name" value="NODB_dom"/>
</dbReference>
<dbReference type="SUPFAM" id="SSF88713">
    <property type="entry name" value="Glycoside hydrolase/deacetylase"/>
    <property type="match status" value="1"/>
</dbReference>
<dbReference type="PROSITE" id="PS51677">
    <property type="entry name" value="NODB"/>
    <property type="match status" value="1"/>
</dbReference>
<gene>
    <name evidence="6" type="ORF">MA20_33180</name>
</gene>
<reference evidence="6 7" key="1">
    <citation type="submission" date="2014-09" db="EMBL/GenBank/DDBJ databases">
        <title>Draft genome of Bradyrhizobium japonicum Is-34.</title>
        <authorList>
            <person name="Tsurumaru H."/>
            <person name="Yamakawa T."/>
            <person name="Hashimoto S."/>
            <person name="Okizaki K."/>
            <person name="Kanesaki Y."/>
            <person name="Yoshikawa H."/>
            <person name="Yajima S."/>
        </authorList>
    </citation>
    <scope>NUCLEOTIDE SEQUENCE [LARGE SCALE GENOMIC DNA]</scope>
    <source>
        <strain evidence="6 7">Is-34</strain>
    </source>
</reference>
<dbReference type="EMBL" id="JRPN01000025">
    <property type="protein sequence ID" value="KGT75345.1"/>
    <property type="molecule type" value="Genomic_DNA"/>
</dbReference>
<evidence type="ECO:0000313" key="6">
    <source>
        <dbReference type="EMBL" id="KGT75345.1"/>
    </source>
</evidence>
<dbReference type="Pfam" id="PF01522">
    <property type="entry name" value="Polysacc_deac_1"/>
    <property type="match status" value="1"/>
</dbReference>
<organism evidence="6 7">
    <name type="scientific">Bradyrhizobium japonicum</name>
    <dbReference type="NCBI Taxonomy" id="375"/>
    <lineage>
        <taxon>Bacteria</taxon>
        <taxon>Pseudomonadati</taxon>
        <taxon>Pseudomonadota</taxon>
        <taxon>Alphaproteobacteria</taxon>
        <taxon>Hyphomicrobiales</taxon>
        <taxon>Nitrobacteraceae</taxon>
        <taxon>Bradyrhizobium</taxon>
    </lineage>
</organism>
<evidence type="ECO:0000259" key="5">
    <source>
        <dbReference type="PROSITE" id="PS51677"/>
    </source>
</evidence>
<dbReference type="GO" id="GO:0016810">
    <property type="term" value="F:hydrolase activity, acting on carbon-nitrogen (but not peptide) bonds"/>
    <property type="evidence" value="ECO:0007669"/>
    <property type="project" value="InterPro"/>
</dbReference>
<sequence>MTSVWRPSAEHPRDFVGYGRKRPDPRWPGNARIAVNFAINYEEGSEYSIPDGSGRTELGLAEAPGGRVPAGQRDLAFETMYEYGSRVGIWRLFDLFQQRQLPATVFGCAVALERNPQVGEAIAASNFDVCCHGWRWEEHFRLSEAEERERIARAVASIERTTGKRPLGWYCRFGPSENTRRLIVEEGGFRYDSDAYNDELPYWVEVERKTHLVVPYTMDANDGKFAAPSGFSAPDDFEGYLKSAFDQLYAEGAEKPALMSIGLHPRISGRPARARALANVLDHILKHDRVWVCRRLDVAEHWHAHHAPSEAER</sequence>
<protein>
    <recommendedName>
        <fullName evidence="3">Chitooligosaccharide deacetylase</fullName>
    </recommendedName>
    <alternativeName>
        <fullName evidence="4">Nodulation protein B</fullName>
    </alternativeName>
</protein>
<dbReference type="CDD" id="cd10977">
    <property type="entry name" value="CE4_PuuE_SpCDA1"/>
    <property type="match status" value="1"/>
</dbReference>
<dbReference type="GO" id="GO:0005975">
    <property type="term" value="P:carbohydrate metabolic process"/>
    <property type="evidence" value="ECO:0007669"/>
    <property type="project" value="InterPro"/>
</dbReference>
<comment type="similarity">
    <text evidence="2">Belongs to the polysaccharide deacetylase family.</text>
</comment>
<dbReference type="PANTHER" id="PTHR43123:SF1">
    <property type="entry name" value="POLYSACCHARIDE DEACETYLASE-RELATED"/>
    <property type="match status" value="1"/>
</dbReference>
<name>A0A0A3XLU7_BRAJP</name>
<dbReference type="PANTHER" id="PTHR43123">
    <property type="entry name" value="POLYSACCHARIDE DEACETYLASE-RELATED"/>
    <property type="match status" value="1"/>
</dbReference>
<evidence type="ECO:0000256" key="4">
    <source>
        <dbReference type="ARBA" id="ARBA00032976"/>
    </source>
</evidence>
<accession>A0A0A3XLU7</accession>
<dbReference type="InterPro" id="IPR017625">
    <property type="entry name" value="PuuE"/>
</dbReference>
<dbReference type="Gene3D" id="3.20.20.370">
    <property type="entry name" value="Glycoside hydrolase/deacetylase"/>
    <property type="match status" value="1"/>
</dbReference>
<dbReference type="AlphaFoldDB" id="A0A0A3XLU7"/>
<evidence type="ECO:0000256" key="1">
    <source>
        <dbReference type="ARBA" id="ARBA00003236"/>
    </source>
</evidence>
<dbReference type="Proteomes" id="UP000030377">
    <property type="component" value="Unassembled WGS sequence"/>
</dbReference>
<dbReference type="STRING" id="375.BKD09_RS11020"/>
<evidence type="ECO:0000313" key="7">
    <source>
        <dbReference type="Proteomes" id="UP000030377"/>
    </source>
</evidence>